<dbReference type="Pfam" id="PF22848">
    <property type="entry name" value="ASD1_dom"/>
    <property type="match status" value="1"/>
</dbReference>
<dbReference type="RefSeq" id="WP_055222769.1">
    <property type="nucleotide sequence ID" value="NZ_BLYL01000001.1"/>
</dbReference>
<dbReference type="InterPro" id="IPR055235">
    <property type="entry name" value="ASD1_cat"/>
</dbReference>
<dbReference type="SMART" id="SM00813">
    <property type="entry name" value="Alpha-L-AF_C"/>
    <property type="match status" value="1"/>
</dbReference>
<dbReference type="SUPFAM" id="SSF51445">
    <property type="entry name" value="(Trans)glycosidases"/>
    <property type="match status" value="1"/>
</dbReference>
<dbReference type="Gene3D" id="3.20.20.80">
    <property type="entry name" value="Glycosidases"/>
    <property type="match status" value="1"/>
</dbReference>
<reference evidence="10" key="1">
    <citation type="submission" date="2020-06" db="EMBL/GenBank/DDBJ databases">
        <title>Characterization of fructooligosaccharide metabolism and fructooligosaccharide-degrading enzymes in human commensal butyrate producers.</title>
        <authorList>
            <person name="Tanno H."/>
            <person name="Fujii T."/>
            <person name="Hirano K."/>
            <person name="Maeno S."/>
            <person name="Tonozuka T."/>
            <person name="Sakamoto M."/>
            <person name="Ohkuma M."/>
            <person name="Tochio T."/>
            <person name="Endo A."/>
        </authorList>
    </citation>
    <scope>NUCLEOTIDE SEQUENCE</scope>
    <source>
        <strain evidence="10">JCM 31265</strain>
    </source>
</reference>
<dbReference type="EMBL" id="BLYL01000001">
    <property type="protein sequence ID" value="GFO93313.1"/>
    <property type="molecule type" value="Genomic_DNA"/>
</dbReference>
<evidence type="ECO:0000256" key="4">
    <source>
        <dbReference type="ARBA" id="ARBA00011165"/>
    </source>
</evidence>
<dbReference type="AlphaFoldDB" id="A0AAI9K2W9"/>
<dbReference type="SUPFAM" id="SSF51011">
    <property type="entry name" value="Glycosyl hydrolase domain"/>
    <property type="match status" value="1"/>
</dbReference>
<comment type="catalytic activity">
    <reaction evidence="1">
        <text>Hydrolysis of terminal non-reducing alpha-L-arabinofuranoside residues in alpha-L-arabinosides.</text>
        <dbReference type="EC" id="3.2.1.55"/>
    </reaction>
</comment>
<evidence type="ECO:0000256" key="6">
    <source>
        <dbReference type="ARBA" id="ARBA00022801"/>
    </source>
</evidence>
<dbReference type="Proteomes" id="UP000660047">
    <property type="component" value="Unassembled WGS sequence"/>
</dbReference>
<dbReference type="Gene3D" id="2.60.40.1180">
    <property type="entry name" value="Golgi alpha-mannosidase II"/>
    <property type="match status" value="1"/>
</dbReference>
<evidence type="ECO:0000313" key="10">
    <source>
        <dbReference type="EMBL" id="GFO93313.1"/>
    </source>
</evidence>
<comment type="similarity">
    <text evidence="3">Belongs to the glycosyl hydrolase 51 family.</text>
</comment>
<keyword evidence="6" id="KW-0378">Hydrolase</keyword>
<evidence type="ECO:0000256" key="2">
    <source>
        <dbReference type="ARBA" id="ARBA00004881"/>
    </source>
</evidence>
<dbReference type="PANTHER" id="PTHR43576:SF3">
    <property type="entry name" value="ALPHA-L-ARABINOFURANOSIDASE C"/>
    <property type="match status" value="1"/>
</dbReference>
<comment type="caution">
    <text evidence="10">The sequence shown here is derived from an EMBL/GenBank/DDBJ whole genome shotgun (WGS) entry which is preliminary data.</text>
</comment>
<comment type="pathway">
    <text evidence="2">Glycan metabolism.</text>
</comment>
<evidence type="ECO:0000256" key="3">
    <source>
        <dbReference type="ARBA" id="ARBA00007186"/>
    </source>
</evidence>
<dbReference type="Pfam" id="PF06964">
    <property type="entry name" value="Alpha-L-AF_C"/>
    <property type="match status" value="1"/>
</dbReference>
<evidence type="ECO:0000256" key="8">
    <source>
        <dbReference type="ARBA" id="ARBA00023295"/>
    </source>
</evidence>
<feature type="domain" description="Alpha-L-arabinofuranosidase C-terminal" evidence="9">
    <location>
        <begin position="290"/>
        <end position="485"/>
    </location>
</feature>
<dbReference type="GO" id="GO:0000272">
    <property type="term" value="P:polysaccharide catabolic process"/>
    <property type="evidence" value="ECO:0007669"/>
    <property type="project" value="TreeGrafter"/>
</dbReference>
<accession>A0AAI9K2W9</accession>
<evidence type="ECO:0000313" key="11">
    <source>
        <dbReference type="Proteomes" id="UP000660047"/>
    </source>
</evidence>
<keyword evidence="8" id="KW-0326">Glycosidase</keyword>
<dbReference type="PANTHER" id="PTHR43576">
    <property type="entry name" value="ALPHA-L-ARABINOFURANOSIDASE C-RELATED"/>
    <property type="match status" value="1"/>
</dbReference>
<gene>
    <name evidence="10" type="primary">abfA</name>
    <name evidence="10" type="ORF">COEU31_03590</name>
</gene>
<protein>
    <recommendedName>
        <fullName evidence="5">non-reducing end alpha-L-arabinofuranosidase</fullName>
        <ecNumber evidence="5">3.2.1.55</ecNumber>
    </recommendedName>
</protein>
<keyword evidence="7" id="KW-0119">Carbohydrate metabolism</keyword>
<dbReference type="EC" id="3.2.1.55" evidence="5"/>
<evidence type="ECO:0000256" key="7">
    <source>
        <dbReference type="ARBA" id="ARBA00023277"/>
    </source>
</evidence>
<dbReference type="InterPro" id="IPR010720">
    <property type="entry name" value="Alpha-L-AF_C"/>
</dbReference>
<dbReference type="InterPro" id="IPR017853">
    <property type="entry name" value="GH"/>
</dbReference>
<sequence>MKATITISANNSIGKIDKRIFGSFIEHLGRAVYGGIYEPDHATSDDMGFRQDVMGMIKELNVPVIRYPGGNFVSGYNWEDGTGDKAKRPRKMELAWQSIETNEVGIDEFQEWAKRAGSEVMMAVNLGTRGANDARNLVEYCNSDTDTYYAQMRKANGFDKPFGIKLWCLGNEMDGPWQICSKTPYEYGRIACETAKLMKWTDPSIELVACGSAHINMPTFMEWERTVLRECYEHIDYISLHNYYGNPANDTAAYLASSVEMDKFIKQVAAICDEVKFEKESDKTVNLSFDEWNIWFHSSEQDKEIPKWQVAPPLLEDIYNLEDAVVVGSLLITLLNNCDRVKIACLAQLVNVIAPIMTENNGRCWAQTIFYPFMYTSQHGRGTTIRSFCSCDSYDTEKIKNVPYVDSAAVISDDGNEITIFAVNRSLNEACDLNIATLGYDDYSLTQHIAMEGDDLKAVNTADSPDNVIPVEKAISENISLSPHSWNMLIFKKN</sequence>
<name>A0AAI9K2W9_9FIRM</name>
<evidence type="ECO:0000259" key="9">
    <source>
        <dbReference type="SMART" id="SM00813"/>
    </source>
</evidence>
<proteinExistence type="inferred from homology"/>
<dbReference type="GO" id="GO:0046556">
    <property type="term" value="F:alpha-L-arabinofuranosidase activity"/>
    <property type="evidence" value="ECO:0007669"/>
    <property type="project" value="UniProtKB-EC"/>
</dbReference>
<dbReference type="GO" id="GO:0046373">
    <property type="term" value="P:L-arabinose metabolic process"/>
    <property type="evidence" value="ECO:0007669"/>
    <property type="project" value="InterPro"/>
</dbReference>
<comment type="subunit">
    <text evidence="4">Homohexamer; trimer of dimers.</text>
</comment>
<evidence type="ECO:0000256" key="5">
    <source>
        <dbReference type="ARBA" id="ARBA00012670"/>
    </source>
</evidence>
<organism evidence="10 11">
    <name type="scientific">Coprococcus eutactus</name>
    <dbReference type="NCBI Taxonomy" id="33043"/>
    <lineage>
        <taxon>Bacteria</taxon>
        <taxon>Bacillati</taxon>
        <taxon>Bacillota</taxon>
        <taxon>Clostridia</taxon>
        <taxon>Lachnospirales</taxon>
        <taxon>Lachnospiraceae</taxon>
        <taxon>Coprococcus</taxon>
    </lineage>
</organism>
<dbReference type="InterPro" id="IPR013780">
    <property type="entry name" value="Glyco_hydro_b"/>
</dbReference>
<evidence type="ECO:0000256" key="1">
    <source>
        <dbReference type="ARBA" id="ARBA00001462"/>
    </source>
</evidence>